<dbReference type="Pfam" id="PF13472">
    <property type="entry name" value="Lipase_GDSL_2"/>
    <property type="match status" value="1"/>
</dbReference>
<comment type="caution">
    <text evidence="2">The sequence shown here is derived from an EMBL/GenBank/DDBJ whole genome shotgun (WGS) entry which is preliminary data.</text>
</comment>
<sequence>MGTEDIMAAVLAPMPWTSPQMVSRGLSGTASAAAAVAVAQSALGQRDRPRHYATVAEARLACSGVSNPRGAQSQAAFAQNAFAAKPSGSSQGSFGFDPSSGKFAGIKANSPESSDQPLPGLGLMPVTFQSCTAASSSKCRVLCYGDSLTAGFCDQGRQFEPYGRTLAKVLGAVLGPCEVLVCGHSGHRASEMAADLDNPAVLDRVGQVGKGLRHCLADPAQRPDLVLIMAGTNDLGGGLRPQTVVEDIAKLHAVCHQHGVPTVAIAPPPLRDGRIEASRRQLADLLSAWARTVPSVQAVIEPSEMIPVSAAGAWDVDGLHFSPDGSRLLGHQLAMKVFPCLLAIKQAKQPEIPRS</sequence>
<dbReference type="Gene3D" id="3.40.50.1110">
    <property type="entry name" value="SGNH hydrolase"/>
    <property type="match status" value="1"/>
</dbReference>
<evidence type="ECO:0000313" key="2">
    <source>
        <dbReference type="EMBL" id="CAE8657506.1"/>
    </source>
</evidence>
<reference evidence="2" key="1">
    <citation type="submission" date="2021-02" db="EMBL/GenBank/DDBJ databases">
        <authorList>
            <person name="Dougan E. K."/>
            <person name="Rhodes N."/>
            <person name="Thang M."/>
            <person name="Chan C."/>
        </authorList>
    </citation>
    <scope>NUCLEOTIDE SEQUENCE</scope>
</reference>
<dbReference type="PANTHER" id="PTHR30383">
    <property type="entry name" value="THIOESTERASE 1/PROTEASE 1/LYSOPHOSPHOLIPASE L1"/>
    <property type="match status" value="1"/>
</dbReference>
<gene>
    <name evidence="2" type="ORF">PGLA2088_LOCUS12850</name>
</gene>
<dbReference type="SUPFAM" id="SSF52266">
    <property type="entry name" value="SGNH hydrolase"/>
    <property type="match status" value="1"/>
</dbReference>
<evidence type="ECO:0000313" key="3">
    <source>
        <dbReference type="Proteomes" id="UP000626109"/>
    </source>
</evidence>
<protein>
    <recommendedName>
        <fullName evidence="1">SGNH hydrolase-type esterase domain-containing protein</fullName>
    </recommendedName>
</protein>
<dbReference type="EMBL" id="CAJNNW010015265">
    <property type="protein sequence ID" value="CAE8657506.1"/>
    <property type="molecule type" value="Genomic_DNA"/>
</dbReference>
<accession>A0A813IPN6</accession>
<evidence type="ECO:0000259" key="1">
    <source>
        <dbReference type="Pfam" id="PF13472"/>
    </source>
</evidence>
<dbReference type="InterPro" id="IPR036514">
    <property type="entry name" value="SGNH_hydro_sf"/>
</dbReference>
<dbReference type="Proteomes" id="UP000626109">
    <property type="component" value="Unassembled WGS sequence"/>
</dbReference>
<dbReference type="InterPro" id="IPR051532">
    <property type="entry name" value="Ester_Hydrolysis_Enzymes"/>
</dbReference>
<name>A0A813IPN6_POLGL</name>
<dbReference type="AlphaFoldDB" id="A0A813IPN6"/>
<proteinExistence type="predicted"/>
<organism evidence="2 3">
    <name type="scientific">Polarella glacialis</name>
    <name type="common">Dinoflagellate</name>
    <dbReference type="NCBI Taxonomy" id="89957"/>
    <lineage>
        <taxon>Eukaryota</taxon>
        <taxon>Sar</taxon>
        <taxon>Alveolata</taxon>
        <taxon>Dinophyceae</taxon>
        <taxon>Suessiales</taxon>
        <taxon>Suessiaceae</taxon>
        <taxon>Polarella</taxon>
    </lineage>
</organism>
<feature type="domain" description="SGNH hydrolase-type esterase" evidence="1">
    <location>
        <begin position="143"/>
        <end position="328"/>
    </location>
</feature>
<dbReference type="InterPro" id="IPR013830">
    <property type="entry name" value="SGNH_hydro"/>
</dbReference>